<evidence type="ECO:0000313" key="8">
    <source>
        <dbReference type="Proteomes" id="UP000656804"/>
    </source>
</evidence>
<dbReference type="Gene3D" id="1.20.1250.20">
    <property type="entry name" value="MFS general substrate transporter like domains"/>
    <property type="match status" value="1"/>
</dbReference>
<evidence type="ECO:0000313" key="7">
    <source>
        <dbReference type="EMBL" id="MBF4160328.1"/>
    </source>
</evidence>
<protein>
    <submittedName>
        <fullName evidence="7">MFS transporter</fullName>
    </submittedName>
</protein>
<feature type="transmembrane region" description="Helical" evidence="5">
    <location>
        <begin position="300"/>
        <end position="322"/>
    </location>
</feature>
<feature type="transmembrane region" description="Helical" evidence="5">
    <location>
        <begin position="275"/>
        <end position="294"/>
    </location>
</feature>
<keyword evidence="4 5" id="KW-0472">Membrane</keyword>
<comment type="caution">
    <text evidence="7">The sequence shown here is derived from an EMBL/GenBank/DDBJ whole genome shotgun (WGS) entry which is preliminary data.</text>
</comment>
<keyword evidence="3 5" id="KW-1133">Transmembrane helix</keyword>
<feature type="transmembrane region" description="Helical" evidence="5">
    <location>
        <begin position="98"/>
        <end position="116"/>
    </location>
</feature>
<dbReference type="GO" id="GO:0022857">
    <property type="term" value="F:transmembrane transporter activity"/>
    <property type="evidence" value="ECO:0007669"/>
    <property type="project" value="InterPro"/>
</dbReference>
<reference evidence="7" key="1">
    <citation type="submission" date="2020-11" db="EMBL/GenBank/DDBJ databases">
        <title>Nocardioides sp. CBS4Y-1, whole genome shotgun sequence.</title>
        <authorList>
            <person name="Tuo L."/>
        </authorList>
    </citation>
    <scope>NUCLEOTIDE SEQUENCE</scope>
    <source>
        <strain evidence="7">CBS4Y-1</strain>
    </source>
</reference>
<feature type="transmembrane region" description="Helical" evidence="5">
    <location>
        <begin position="362"/>
        <end position="384"/>
    </location>
</feature>
<evidence type="ECO:0000256" key="3">
    <source>
        <dbReference type="ARBA" id="ARBA00022989"/>
    </source>
</evidence>
<organism evidence="7 8">
    <name type="scientific">Nocardioides acrostichi</name>
    <dbReference type="NCBI Taxonomy" id="2784339"/>
    <lineage>
        <taxon>Bacteria</taxon>
        <taxon>Bacillati</taxon>
        <taxon>Actinomycetota</taxon>
        <taxon>Actinomycetes</taxon>
        <taxon>Propionibacteriales</taxon>
        <taxon>Nocardioidaceae</taxon>
        <taxon>Nocardioides</taxon>
    </lineage>
</organism>
<keyword evidence="2 5" id="KW-0812">Transmembrane</keyword>
<evidence type="ECO:0000259" key="6">
    <source>
        <dbReference type="PROSITE" id="PS50850"/>
    </source>
</evidence>
<dbReference type="PANTHER" id="PTHR23523">
    <property type="match status" value="1"/>
</dbReference>
<dbReference type="SUPFAM" id="SSF103473">
    <property type="entry name" value="MFS general substrate transporter"/>
    <property type="match status" value="1"/>
</dbReference>
<dbReference type="GO" id="GO:0005886">
    <property type="term" value="C:plasma membrane"/>
    <property type="evidence" value="ECO:0007669"/>
    <property type="project" value="UniProtKB-SubCell"/>
</dbReference>
<dbReference type="InterPro" id="IPR011701">
    <property type="entry name" value="MFS"/>
</dbReference>
<dbReference type="InterPro" id="IPR036259">
    <property type="entry name" value="MFS_trans_sf"/>
</dbReference>
<dbReference type="EMBL" id="JADIVZ010000001">
    <property type="protein sequence ID" value="MBF4160328.1"/>
    <property type="molecule type" value="Genomic_DNA"/>
</dbReference>
<dbReference type="PANTHER" id="PTHR23523:SF2">
    <property type="entry name" value="2-NITROIMIDAZOLE TRANSPORTER"/>
    <property type="match status" value="1"/>
</dbReference>
<feature type="transmembrane region" description="Helical" evidence="5">
    <location>
        <begin position="128"/>
        <end position="148"/>
    </location>
</feature>
<evidence type="ECO:0000256" key="1">
    <source>
        <dbReference type="ARBA" id="ARBA00004651"/>
    </source>
</evidence>
<sequence length="414" mass="42118">MRRSGWWFLIGLVLTAVNLRPGVVSIGPVLDEVQRGVGLSGPEAGLLTSLPVLCFACVGAAASWVAARLGLHRAMLLALVAVTAGLAGRALVGSAPSFLLLSGLALAGTALANVLLPSLVKRHAPDRVGAMTALYSTLLAVGLTLALVSTVPLGAALSPGDEGWRWGLGFWAAPALMGVAAWGVLARHDRPAVRARGSLPLGDVARTPLALGLAGFFGLQSVQAYVIFGWFATLWRDSGFSAATAGVLVGVVTGTSIPLSAWLPGVLARSRRPGLVLGAVCLCFPFAFTGLLVAPASLAVLWAVLAGIGTTSFPLVLTLIGLRADTAEGTASLSAFVQSTGYLIAAAGPFVVGVLHGASDGWSLPLVFLLALCVPLLVLVPYVVRPATIEEQVATRCATAGDATEDAASDTVGP</sequence>
<dbReference type="Proteomes" id="UP000656804">
    <property type="component" value="Unassembled WGS sequence"/>
</dbReference>
<evidence type="ECO:0000256" key="5">
    <source>
        <dbReference type="SAM" id="Phobius"/>
    </source>
</evidence>
<dbReference type="Pfam" id="PF07690">
    <property type="entry name" value="MFS_1"/>
    <property type="match status" value="1"/>
</dbReference>
<dbReference type="InterPro" id="IPR052524">
    <property type="entry name" value="MFS_Cyanate_Porter"/>
</dbReference>
<dbReference type="AlphaFoldDB" id="A0A930Y9G3"/>
<feature type="transmembrane region" description="Helical" evidence="5">
    <location>
        <begin position="74"/>
        <end position="92"/>
    </location>
</feature>
<evidence type="ECO:0000256" key="4">
    <source>
        <dbReference type="ARBA" id="ARBA00023136"/>
    </source>
</evidence>
<feature type="transmembrane region" description="Helical" evidence="5">
    <location>
        <begin position="207"/>
        <end position="228"/>
    </location>
</feature>
<keyword evidence="8" id="KW-1185">Reference proteome</keyword>
<proteinExistence type="predicted"/>
<dbReference type="RefSeq" id="WP_194501573.1">
    <property type="nucleotide sequence ID" value="NZ_JADIVZ010000001.1"/>
</dbReference>
<feature type="transmembrane region" description="Helical" evidence="5">
    <location>
        <begin position="49"/>
        <end position="67"/>
    </location>
</feature>
<name>A0A930Y9G3_9ACTN</name>
<feature type="transmembrane region" description="Helical" evidence="5">
    <location>
        <begin position="168"/>
        <end position="186"/>
    </location>
</feature>
<feature type="transmembrane region" description="Helical" evidence="5">
    <location>
        <begin position="334"/>
        <end position="356"/>
    </location>
</feature>
<feature type="transmembrane region" description="Helical" evidence="5">
    <location>
        <begin position="240"/>
        <end position="263"/>
    </location>
</feature>
<dbReference type="PROSITE" id="PS50850">
    <property type="entry name" value="MFS"/>
    <property type="match status" value="1"/>
</dbReference>
<comment type="subcellular location">
    <subcellularLocation>
        <location evidence="1">Cell membrane</location>
        <topology evidence="1">Multi-pass membrane protein</topology>
    </subcellularLocation>
</comment>
<feature type="domain" description="Major facilitator superfamily (MFS) profile" evidence="6">
    <location>
        <begin position="1"/>
        <end position="389"/>
    </location>
</feature>
<dbReference type="InterPro" id="IPR020846">
    <property type="entry name" value="MFS_dom"/>
</dbReference>
<evidence type="ECO:0000256" key="2">
    <source>
        <dbReference type="ARBA" id="ARBA00022692"/>
    </source>
</evidence>
<gene>
    <name evidence="7" type="ORF">ISG29_01410</name>
</gene>
<accession>A0A930Y9G3</accession>